<keyword evidence="2" id="KW-1003">Cell membrane</keyword>
<dbReference type="EMBL" id="QFQD01000107">
    <property type="protein sequence ID" value="PZQ79003.1"/>
    <property type="molecule type" value="Genomic_DNA"/>
</dbReference>
<organism evidence="7 8">
    <name type="scientific">Ancylobacter novellus</name>
    <name type="common">Thiobacillus novellus</name>
    <dbReference type="NCBI Taxonomy" id="921"/>
    <lineage>
        <taxon>Bacteria</taxon>
        <taxon>Pseudomonadati</taxon>
        <taxon>Pseudomonadota</taxon>
        <taxon>Alphaproteobacteria</taxon>
        <taxon>Hyphomicrobiales</taxon>
        <taxon>Xanthobacteraceae</taxon>
        <taxon>Ancylobacter</taxon>
    </lineage>
</organism>
<feature type="transmembrane region" description="Helical" evidence="6">
    <location>
        <begin position="130"/>
        <end position="149"/>
    </location>
</feature>
<protein>
    <submittedName>
        <fullName evidence="7">Uncharacterized protein</fullName>
    </submittedName>
</protein>
<evidence type="ECO:0000256" key="4">
    <source>
        <dbReference type="ARBA" id="ARBA00022989"/>
    </source>
</evidence>
<keyword evidence="3 6" id="KW-0812">Transmembrane</keyword>
<feature type="transmembrane region" description="Helical" evidence="6">
    <location>
        <begin position="396"/>
        <end position="418"/>
    </location>
</feature>
<dbReference type="Proteomes" id="UP000248887">
    <property type="component" value="Unassembled WGS sequence"/>
</dbReference>
<keyword evidence="5 6" id="KW-0472">Membrane</keyword>
<dbReference type="PANTHER" id="PTHR30250:SF11">
    <property type="entry name" value="O-ANTIGEN TRANSPORTER-RELATED"/>
    <property type="match status" value="1"/>
</dbReference>
<feature type="transmembrane region" description="Helical" evidence="6">
    <location>
        <begin position="183"/>
        <end position="203"/>
    </location>
</feature>
<dbReference type="Pfam" id="PF01943">
    <property type="entry name" value="Polysacc_synt"/>
    <property type="match status" value="1"/>
</dbReference>
<feature type="transmembrane region" description="Helical" evidence="6">
    <location>
        <begin position="55"/>
        <end position="76"/>
    </location>
</feature>
<proteinExistence type="predicted"/>
<gene>
    <name evidence="7" type="ORF">DI549_21310</name>
</gene>
<evidence type="ECO:0000313" key="7">
    <source>
        <dbReference type="EMBL" id="PZQ79003.1"/>
    </source>
</evidence>
<feature type="transmembrane region" description="Helical" evidence="6">
    <location>
        <begin position="24"/>
        <end position="43"/>
    </location>
</feature>
<name>A0A2W5SHE2_ANCNO</name>
<feature type="transmembrane region" description="Helical" evidence="6">
    <location>
        <begin position="371"/>
        <end position="390"/>
    </location>
</feature>
<feature type="transmembrane region" description="Helical" evidence="6">
    <location>
        <begin position="229"/>
        <end position="253"/>
    </location>
</feature>
<comment type="caution">
    <text evidence="7">The sequence shown here is derived from an EMBL/GenBank/DDBJ whole genome shotgun (WGS) entry which is preliminary data.</text>
</comment>
<feature type="transmembrane region" description="Helical" evidence="6">
    <location>
        <begin position="304"/>
        <end position="332"/>
    </location>
</feature>
<dbReference type="AlphaFoldDB" id="A0A2W5SHE2"/>
<dbReference type="PANTHER" id="PTHR30250">
    <property type="entry name" value="PST FAMILY PREDICTED COLANIC ACID TRANSPORTER"/>
    <property type="match status" value="1"/>
</dbReference>
<reference evidence="7 8" key="1">
    <citation type="submission" date="2017-08" db="EMBL/GenBank/DDBJ databases">
        <title>Infants hospitalized years apart are colonized by the same room-sourced microbial strains.</title>
        <authorList>
            <person name="Brooks B."/>
            <person name="Olm M.R."/>
            <person name="Firek B.A."/>
            <person name="Baker R."/>
            <person name="Thomas B.C."/>
            <person name="Morowitz M.J."/>
            <person name="Banfield J.F."/>
        </authorList>
    </citation>
    <scope>NUCLEOTIDE SEQUENCE [LARGE SCALE GENOMIC DNA]</scope>
    <source>
        <strain evidence="7">S2_005_001_R2_27</strain>
    </source>
</reference>
<evidence type="ECO:0000313" key="8">
    <source>
        <dbReference type="Proteomes" id="UP000248887"/>
    </source>
</evidence>
<feature type="transmembrane region" description="Helical" evidence="6">
    <location>
        <begin position="97"/>
        <end position="118"/>
    </location>
</feature>
<accession>A0A2W5SHE2</accession>
<dbReference type="InterPro" id="IPR050833">
    <property type="entry name" value="Poly_Biosynth_Transport"/>
</dbReference>
<dbReference type="InterPro" id="IPR002797">
    <property type="entry name" value="Polysacc_synth"/>
</dbReference>
<evidence type="ECO:0000256" key="3">
    <source>
        <dbReference type="ARBA" id="ARBA00022692"/>
    </source>
</evidence>
<dbReference type="GO" id="GO:0005886">
    <property type="term" value="C:plasma membrane"/>
    <property type="evidence" value="ECO:0007669"/>
    <property type="project" value="UniProtKB-SubCell"/>
</dbReference>
<sequence>MAPAILSSAWSQLRQRLRSRSGKGLIAAAIWQLANYAIPLLTFPYLARVLGIEGFGLIGLAGAIMGYANLIVDWGFGLSGTRDVARHKDDPAELRRIVWSIVLAKTTLAAICLTVIVIGSNFVSSSLRPVLLAATLYVVVLPFNLEWVLRGVERLGKFAKGSIIGRLAAVPLVYLLVREPDDVAVAVIAGGMGGVFVAIIYGMELHKLGLLGRPTIDFRQAWLSFKEGFHLFLSTLAISLYTNTIMVVLGIMSNPAQVGLYAAATRIQTPVRGLLSPISMVFFPRMSALGLSDPVQASHLARRLLLGQGAFALLLTLALTLTAPLLVTVLLGPGFEDAVPVLRVLAWLILLIGVSNVTGVMLMIPFDMKRQFTWCLVLGAIVGTVIVFPLTHFYGALGAAFAALASECVVTASMLLIVRRRFSWMRFRQKPDVPSGTA</sequence>
<dbReference type="CDD" id="cd13128">
    <property type="entry name" value="MATE_Wzx_like"/>
    <property type="match status" value="1"/>
</dbReference>
<evidence type="ECO:0000256" key="2">
    <source>
        <dbReference type="ARBA" id="ARBA00022475"/>
    </source>
</evidence>
<evidence type="ECO:0000256" key="5">
    <source>
        <dbReference type="ARBA" id="ARBA00023136"/>
    </source>
</evidence>
<feature type="transmembrane region" description="Helical" evidence="6">
    <location>
        <begin position="344"/>
        <end position="364"/>
    </location>
</feature>
<keyword evidence="4 6" id="KW-1133">Transmembrane helix</keyword>
<comment type="subcellular location">
    <subcellularLocation>
        <location evidence="1">Cell membrane</location>
        <topology evidence="1">Multi-pass membrane protein</topology>
    </subcellularLocation>
</comment>
<evidence type="ECO:0000256" key="6">
    <source>
        <dbReference type="SAM" id="Phobius"/>
    </source>
</evidence>
<evidence type="ECO:0000256" key="1">
    <source>
        <dbReference type="ARBA" id="ARBA00004651"/>
    </source>
</evidence>